<dbReference type="EMBL" id="FQVH01000028">
    <property type="protein sequence ID" value="SHF53674.1"/>
    <property type="molecule type" value="Genomic_DNA"/>
</dbReference>
<keyword evidence="2" id="KW-1185">Reference proteome</keyword>
<dbReference type="AlphaFoldDB" id="A0A1M5CFY8"/>
<evidence type="ECO:0000313" key="2">
    <source>
        <dbReference type="Proteomes" id="UP000184088"/>
    </source>
</evidence>
<accession>A0A1M5CFY8</accession>
<dbReference type="Proteomes" id="UP000184088">
    <property type="component" value="Unassembled WGS sequence"/>
</dbReference>
<evidence type="ECO:0000313" key="1">
    <source>
        <dbReference type="EMBL" id="SHF53674.1"/>
    </source>
</evidence>
<proteinExistence type="predicted"/>
<name>A0A1M5CFY8_9THEO</name>
<gene>
    <name evidence="1" type="ORF">SAMN02746089_02112</name>
</gene>
<organism evidence="1 2">
    <name type="scientific">Caldanaerobius fijiensis DSM 17918</name>
    <dbReference type="NCBI Taxonomy" id="1121256"/>
    <lineage>
        <taxon>Bacteria</taxon>
        <taxon>Bacillati</taxon>
        <taxon>Bacillota</taxon>
        <taxon>Clostridia</taxon>
        <taxon>Thermoanaerobacterales</taxon>
        <taxon>Thermoanaerobacteraceae</taxon>
        <taxon>Caldanaerobius</taxon>
    </lineage>
</organism>
<dbReference type="RefSeq" id="WP_234946021.1">
    <property type="nucleotide sequence ID" value="NZ_FQVH01000028.1"/>
</dbReference>
<dbReference type="STRING" id="1121256.SAMN02746089_02112"/>
<protein>
    <submittedName>
        <fullName evidence="1">Uncharacterized protein</fullName>
    </submittedName>
</protein>
<reference evidence="1 2" key="1">
    <citation type="submission" date="2016-11" db="EMBL/GenBank/DDBJ databases">
        <authorList>
            <person name="Jaros S."/>
            <person name="Januszkiewicz K."/>
            <person name="Wedrychowicz H."/>
        </authorList>
    </citation>
    <scope>NUCLEOTIDE SEQUENCE [LARGE SCALE GENOMIC DNA]</scope>
    <source>
        <strain evidence="1 2">DSM 17918</strain>
    </source>
</reference>
<sequence>MDTQMKKGILEMCILFQFMVRIYHNALDISRKLKPSIPILGYFDIPLKHEIEFEFNLLNIK</sequence>